<evidence type="ECO:0000256" key="1">
    <source>
        <dbReference type="ARBA" id="ARBA00022723"/>
    </source>
</evidence>
<dbReference type="GO" id="GO:0006355">
    <property type="term" value="P:regulation of DNA-templated transcription"/>
    <property type="evidence" value="ECO:0007669"/>
    <property type="project" value="InterPro"/>
</dbReference>
<dbReference type="AlphaFoldDB" id="A0A839HKN6"/>
<gene>
    <name evidence="3" type="primary">yacG</name>
    <name evidence="5" type="ORF">H4F90_11805</name>
</gene>
<comment type="cofactor">
    <cofactor evidence="3">
        <name>Zn(2+)</name>
        <dbReference type="ChEBI" id="CHEBI:29105"/>
    </cofactor>
    <text evidence="3">Binds 1 zinc ion.</text>
</comment>
<dbReference type="RefSeq" id="WP_182664819.1">
    <property type="nucleotide sequence ID" value="NZ_JACIVI010000004.1"/>
</dbReference>
<dbReference type="SUPFAM" id="SSF57716">
    <property type="entry name" value="Glucocorticoid receptor-like (DNA-binding domain)"/>
    <property type="match status" value="1"/>
</dbReference>
<dbReference type="HAMAP" id="MF_00649">
    <property type="entry name" value="DNA_gyrase_inhibitor_YacG"/>
    <property type="match status" value="1"/>
</dbReference>
<evidence type="ECO:0000313" key="5">
    <source>
        <dbReference type="EMBL" id="MBB1162663.1"/>
    </source>
</evidence>
<accession>A0A839HKN6</accession>
<comment type="function">
    <text evidence="3">Inhibits all the catalytic activities of DNA gyrase by preventing its interaction with DNA. Acts by binding directly to the C-terminal domain of GyrB, which probably disrupts DNA binding by the gyrase.</text>
</comment>
<keyword evidence="6" id="KW-1185">Reference proteome</keyword>
<feature type="binding site" evidence="3">
    <location>
        <position position="38"/>
    </location>
    <ligand>
        <name>Zn(2+)</name>
        <dbReference type="ChEBI" id="CHEBI:29105"/>
    </ligand>
</feature>
<dbReference type="GO" id="GO:0008657">
    <property type="term" value="F:DNA topoisomerase type II (double strand cut, ATP-hydrolyzing) inhibitor activity"/>
    <property type="evidence" value="ECO:0007669"/>
    <property type="project" value="UniProtKB-UniRule"/>
</dbReference>
<protein>
    <recommendedName>
        <fullName evidence="3">DNA gyrase inhibitor YacG</fullName>
    </recommendedName>
</protein>
<dbReference type="GO" id="GO:0008270">
    <property type="term" value="F:zinc ion binding"/>
    <property type="evidence" value="ECO:0007669"/>
    <property type="project" value="UniProtKB-UniRule"/>
</dbReference>
<feature type="binding site" evidence="3">
    <location>
        <position position="34"/>
    </location>
    <ligand>
        <name>Zn(2+)</name>
        <dbReference type="ChEBI" id="CHEBI:29105"/>
    </ligand>
</feature>
<dbReference type="InterPro" id="IPR005584">
    <property type="entry name" value="DNA_gyrase_inhibitor_YacG"/>
</dbReference>
<dbReference type="PANTHER" id="PTHR36150">
    <property type="entry name" value="DNA GYRASE INHIBITOR YACG"/>
    <property type="match status" value="1"/>
</dbReference>
<comment type="caution">
    <text evidence="5">The sequence shown here is derived from an EMBL/GenBank/DDBJ whole genome shotgun (WGS) entry which is preliminary data.</text>
</comment>
<sequence length="75" mass="8265">MSGTALPRKPLQVPCPHCRQPSLFAPENPWRPFCSESCRQIDLGAWANGDYRVSASQPRTEPESLTAPPPSEGLF</sequence>
<dbReference type="Gene3D" id="3.30.50.10">
    <property type="entry name" value="Erythroid Transcription Factor GATA-1, subunit A"/>
    <property type="match status" value="1"/>
</dbReference>
<keyword evidence="1 3" id="KW-0479">Metal-binding</keyword>
<proteinExistence type="inferred from homology"/>
<evidence type="ECO:0000256" key="3">
    <source>
        <dbReference type="HAMAP-Rule" id="MF_00649"/>
    </source>
</evidence>
<evidence type="ECO:0000313" key="6">
    <source>
        <dbReference type="Proteomes" id="UP000586093"/>
    </source>
</evidence>
<dbReference type="Pfam" id="PF03884">
    <property type="entry name" value="YacG"/>
    <property type="match status" value="1"/>
</dbReference>
<keyword evidence="2 3" id="KW-0862">Zinc</keyword>
<comment type="similarity">
    <text evidence="3">Belongs to the DNA gyrase inhibitor YacG family.</text>
</comment>
<dbReference type="PANTHER" id="PTHR36150:SF1">
    <property type="entry name" value="DNA GYRASE INHIBITOR YACG"/>
    <property type="match status" value="1"/>
</dbReference>
<comment type="subunit">
    <text evidence="3">Interacts with GyrB.</text>
</comment>
<feature type="binding site" evidence="3">
    <location>
        <position position="15"/>
    </location>
    <ligand>
        <name>Zn(2+)</name>
        <dbReference type="ChEBI" id="CHEBI:29105"/>
    </ligand>
</feature>
<evidence type="ECO:0000256" key="2">
    <source>
        <dbReference type="ARBA" id="ARBA00022833"/>
    </source>
</evidence>
<feature type="region of interest" description="Disordered" evidence="4">
    <location>
        <begin position="53"/>
        <end position="75"/>
    </location>
</feature>
<evidence type="ECO:0000256" key="4">
    <source>
        <dbReference type="SAM" id="MobiDB-lite"/>
    </source>
</evidence>
<feature type="binding site" evidence="3">
    <location>
        <position position="18"/>
    </location>
    <ligand>
        <name>Zn(2+)</name>
        <dbReference type="ChEBI" id="CHEBI:29105"/>
    </ligand>
</feature>
<reference evidence="5 6" key="1">
    <citation type="submission" date="2020-08" db="EMBL/GenBank/DDBJ databases">
        <title>Aquariorum lacteus gen. nov., sp. nov., a new member of the family Comamonadaceae, isolated from freshwater aquarium.</title>
        <authorList>
            <person name="Chun S.-J."/>
        </authorList>
    </citation>
    <scope>NUCLEOTIDE SEQUENCE [LARGE SCALE GENOMIC DNA]</scope>
    <source>
        <strain evidence="5 6">SJAQ100</strain>
    </source>
</reference>
<organism evidence="5 6">
    <name type="scientific">Aquariibacter albus</name>
    <dbReference type="NCBI Taxonomy" id="2759899"/>
    <lineage>
        <taxon>Bacteria</taxon>
        <taxon>Pseudomonadati</taxon>
        <taxon>Pseudomonadota</taxon>
        <taxon>Betaproteobacteria</taxon>
        <taxon>Burkholderiales</taxon>
        <taxon>Sphaerotilaceae</taxon>
        <taxon>Aquariibacter</taxon>
    </lineage>
</organism>
<dbReference type="Proteomes" id="UP000586093">
    <property type="component" value="Unassembled WGS sequence"/>
</dbReference>
<dbReference type="EMBL" id="JACIVI010000004">
    <property type="protein sequence ID" value="MBB1162663.1"/>
    <property type="molecule type" value="Genomic_DNA"/>
</dbReference>
<name>A0A839HKN6_9BURK</name>
<dbReference type="InterPro" id="IPR013088">
    <property type="entry name" value="Znf_NHR/GATA"/>
</dbReference>